<accession>A0A7K1Y588</accession>
<evidence type="ECO:0000259" key="2">
    <source>
        <dbReference type="Pfam" id="PF00174"/>
    </source>
</evidence>
<gene>
    <name evidence="3" type="ORF">GS399_02130</name>
</gene>
<keyword evidence="4" id="KW-1185">Reference proteome</keyword>
<keyword evidence="1" id="KW-0732">Signal</keyword>
<dbReference type="EMBL" id="WVHT01000001">
    <property type="protein sequence ID" value="MXV49753.1"/>
    <property type="molecule type" value="Genomic_DNA"/>
</dbReference>
<feature type="domain" description="Oxidoreductase molybdopterin-binding" evidence="2">
    <location>
        <begin position="29"/>
        <end position="168"/>
    </location>
</feature>
<dbReference type="InterPro" id="IPR000572">
    <property type="entry name" value="OxRdtase_Mopterin-bd_dom"/>
</dbReference>
<dbReference type="AlphaFoldDB" id="A0A7K1Y588"/>
<feature type="signal peptide" evidence="1">
    <location>
        <begin position="1"/>
        <end position="18"/>
    </location>
</feature>
<proteinExistence type="predicted"/>
<evidence type="ECO:0000256" key="1">
    <source>
        <dbReference type="SAM" id="SignalP"/>
    </source>
</evidence>
<name>A0A7K1Y588_9SPHI</name>
<sequence>MKIYVLFILLLISHFAFSQDHPEGKISEKLAISGLVNKQLSLTLSDLKELKTVELKNVKIIGKGGDVKRTIPSLKGYLLKDIINMAGIAEPNFKENGMIYFIASATDDYNVLCSWSEVFNSASDQVFVVTEEDGQPLNKDGKFALLCLKDKINGLRFVKWLNRIEVKKAN</sequence>
<feature type="chain" id="PRO_5029449352" evidence="1">
    <location>
        <begin position="19"/>
        <end position="170"/>
    </location>
</feature>
<reference evidence="3 4" key="1">
    <citation type="submission" date="2019-11" db="EMBL/GenBank/DDBJ databases">
        <title>Pedobacter sp. HMF7647 Genome sequencing and assembly.</title>
        <authorList>
            <person name="Kang H."/>
            <person name="Kim H."/>
            <person name="Joh K."/>
        </authorList>
    </citation>
    <scope>NUCLEOTIDE SEQUENCE [LARGE SCALE GENOMIC DNA]</scope>
    <source>
        <strain evidence="3 4">HMF7647</strain>
    </source>
</reference>
<dbReference type="SUPFAM" id="SSF56524">
    <property type="entry name" value="Oxidoreductase molybdopterin-binding domain"/>
    <property type="match status" value="1"/>
</dbReference>
<comment type="caution">
    <text evidence="3">The sequence shown here is derived from an EMBL/GenBank/DDBJ whole genome shotgun (WGS) entry which is preliminary data.</text>
</comment>
<evidence type="ECO:0000313" key="3">
    <source>
        <dbReference type="EMBL" id="MXV49753.1"/>
    </source>
</evidence>
<dbReference type="Proteomes" id="UP000466586">
    <property type="component" value="Unassembled WGS sequence"/>
</dbReference>
<dbReference type="Gene3D" id="3.90.420.10">
    <property type="entry name" value="Oxidoreductase, molybdopterin-binding domain"/>
    <property type="match status" value="1"/>
</dbReference>
<dbReference type="InterPro" id="IPR036374">
    <property type="entry name" value="OxRdtase_Mopterin-bd_sf"/>
</dbReference>
<dbReference type="Pfam" id="PF00174">
    <property type="entry name" value="Oxidored_molyb"/>
    <property type="match status" value="1"/>
</dbReference>
<organism evidence="3 4">
    <name type="scientific">Hufsiella arboris</name>
    <dbReference type="NCBI Taxonomy" id="2695275"/>
    <lineage>
        <taxon>Bacteria</taxon>
        <taxon>Pseudomonadati</taxon>
        <taxon>Bacteroidota</taxon>
        <taxon>Sphingobacteriia</taxon>
        <taxon>Sphingobacteriales</taxon>
        <taxon>Sphingobacteriaceae</taxon>
        <taxon>Hufsiella</taxon>
    </lineage>
</organism>
<dbReference type="RefSeq" id="WP_160842922.1">
    <property type="nucleotide sequence ID" value="NZ_WVHT01000001.1"/>
</dbReference>
<protein>
    <submittedName>
        <fullName evidence="3">Molybdopterin-dependent oxidoreductase</fullName>
    </submittedName>
</protein>
<evidence type="ECO:0000313" key="4">
    <source>
        <dbReference type="Proteomes" id="UP000466586"/>
    </source>
</evidence>